<keyword evidence="11" id="KW-1185">Reference proteome</keyword>
<evidence type="ECO:0000256" key="1">
    <source>
        <dbReference type="ARBA" id="ARBA00004651"/>
    </source>
</evidence>
<accession>A0A084J968</accession>
<evidence type="ECO:0000256" key="9">
    <source>
        <dbReference type="SAM" id="Phobius"/>
    </source>
</evidence>
<keyword evidence="4" id="KW-1003">Cell membrane</keyword>
<comment type="subcellular location">
    <subcellularLocation>
        <location evidence="1">Cell membrane</location>
        <topology evidence="1">Multi-pass membrane protein</topology>
    </subcellularLocation>
</comment>
<keyword evidence="7" id="KW-0406">Ion transport</keyword>
<feature type="transmembrane region" description="Helical" evidence="9">
    <location>
        <begin position="252"/>
        <end position="271"/>
    </location>
</feature>
<dbReference type="PANTHER" id="PTHR32024:SF2">
    <property type="entry name" value="TRK SYSTEM POTASSIUM UPTAKE PROTEIN TRKG-RELATED"/>
    <property type="match status" value="1"/>
</dbReference>
<feature type="transmembrane region" description="Helical" evidence="9">
    <location>
        <begin position="188"/>
        <end position="211"/>
    </location>
</feature>
<evidence type="ECO:0000256" key="8">
    <source>
        <dbReference type="ARBA" id="ARBA00023136"/>
    </source>
</evidence>
<reference evidence="10 11" key="1">
    <citation type="submission" date="2014-07" db="EMBL/GenBank/DDBJ databases">
        <title>Draft genome of Clostridium sulfidigenes 113A isolated from sediments associated with methane hydrate from Krishna Godavari basin.</title>
        <authorList>
            <person name="Honkalas V.S."/>
            <person name="Dabir A.P."/>
            <person name="Arora P."/>
            <person name="Dhakephalkar P.K."/>
        </authorList>
    </citation>
    <scope>NUCLEOTIDE SEQUENCE [LARGE SCALE GENOMIC DNA]</scope>
    <source>
        <strain evidence="10 11">113A</strain>
    </source>
</reference>
<feature type="transmembrane region" description="Helical" evidence="9">
    <location>
        <begin position="347"/>
        <end position="369"/>
    </location>
</feature>
<keyword evidence="5 9" id="KW-0812">Transmembrane</keyword>
<protein>
    <submittedName>
        <fullName evidence="10">Cation transporter</fullName>
    </submittedName>
</protein>
<evidence type="ECO:0000256" key="3">
    <source>
        <dbReference type="ARBA" id="ARBA00022448"/>
    </source>
</evidence>
<dbReference type="EMBL" id="JPMD01000035">
    <property type="protein sequence ID" value="KEZ85502.1"/>
    <property type="molecule type" value="Genomic_DNA"/>
</dbReference>
<feature type="transmembrane region" description="Helical" evidence="9">
    <location>
        <begin position="283"/>
        <end position="303"/>
    </location>
</feature>
<feature type="transmembrane region" description="Helical" evidence="9">
    <location>
        <begin position="12"/>
        <end position="37"/>
    </location>
</feature>
<feature type="transmembrane region" description="Helical" evidence="9">
    <location>
        <begin position="418"/>
        <end position="439"/>
    </location>
</feature>
<evidence type="ECO:0000313" key="11">
    <source>
        <dbReference type="Proteomes" id="UP000028542"/>
    </source>
</evidence>
<feature type="transmembrane region" description="Helical" evidence="9">
    <location>
        <begin position="476"/>
        <end position="499"/>
    </location>
</feature>
<evidence type="ECO:0000256" key="2">
    <source>
        <dbReference type="ARBA" id="ARBA00009137"/>
    </source>
</evidence>
<dbReference type="eggNOG" id="COG0168">
    <property type="taxonomic scope" value="Bacteria"/>
</dbReference>
<dbReference type="RefSeq" id="WP_035134495.1">
    <property type="nucleotide sequence ID" value="NZ_JPMD01000035.1"/>
</dbReference>
<name>A0A084J968_9CLOT</name>
<feature type="transmembrane region" description="Helical" evidence="9">
    <location>
        <begin position="75"/>
        <end position="99"/>
    </location>
</feature>
<evidence type="ECO:0000256" key="7">
    <source>
        <dbReference type="ARBA" id="ARBA00023065"/>
    </source>
</evidence>
<dbReference type="GO" id="GO:0008324">
    <property type="term" value="F:monoatomic cation transmembrane transporter activity"/>
    <property type="evidence" value="ECO:0007669"/>
    <property type="project" value="InterPro"/>
</dbReference>
<feature type="transmembrane region" description="Helical" evidence="9">
    <location>
        <begin position="43"/>
        <end position="63"/>
    </location>
</feature>
<evidence type="ECO:0000256" key="5">
    <source>
        <dbReference type="ARBA" id="ARBA00022692"/>
    </source>
</evidence>
<dbReference type="InterPro" id="IPR003445">
    <property type="entry name" value="Cat_transpt"/>
</dbReference>
<keyword evidence="3" id="KW-0813">Transport</keyword>
<sequence length="508" mass="56337">MSEKYLKDFKVINYYAGIIILGTISLMIIPIIVTIFYKEWSSLVDFILALFIGLSIAFSLILSGKEEKENNKIEWKHGLIIASYSWLILMLLCALPYVFSGHAKSYIDACFDVMSGFTTTGVFLMQDLDHMSLGLNMWRHILTFVGGQGMVVLALSILIKNFSGGYKMYVGEGKDIGLLPNIKGTTKAIWKISIIYLVIGTVALTINGLFIGLSPSNSFMHGLFIFASSWSTGGFAPMSQNILYYHSFSYELITMVLFIIGSLNFGLHFAVIKGKRKEIFKNVEAQSFFITSFILTGLLVMFLSKTGVYTDAVSLFRKGAYQLLSAHTTTGFGNLYARQLLFEWGDFAIFIMTIAMLIGGSACSTAGGFKGLRMGIIFKGIIADIKRVLSSDRKILTTKVHHIKDIILDDSLVKSSMLIILCYIAMFIFATLLGTYYGYSLVESAFEAASISGNVGLSIGVTSITMPIPLKICYIIIMYLGRLEFISVFALIGYFIGGIKKLCVRYKK</sequence>
<evidence type="ECO:0000313" key="10">
    <source>
        <dbReference type="EMBL" id="KEZ85502.1"/>
    </source>
</evidence>
<dbReference type="Proteomes" id="UP000028542">
    <property type="component" value="Unassembled WGS sequence"/>
</dbReference>
<feature type="transmembrane region" description="Helical" evidence="9">
    <location>
        <begin position="137"/>
        <end position="159"/>
    </location>
</feature>
<dbReference type="STRING" id="318464.IO99_14675"/>
<evidence type="ECO:0000256" key="4">
    <source>
        <dbReference type="ARBA" id="ARBA00022475"/>
    </source>
</evidence>
<dbReference type="Pfam" id="PF02386">
    <property type="entry name" value="TrkH"/>
    <property type="match status" value="1"/>
</dbReference>
<organism evidence="10 11">
    <name type="scientific">Clostridium sulfidigenes</name>
    <dbReference type="NCBI Taxonomy" id="318464"/>
    <lineage>
        <taxon>Bacteria</taxon>
        <taxon>Bacillati</taxon>
        <taxon>Bacillota</taxon>
        <taxon>Clostridia</taxon>
        <taxon>Eubacteriales</taxon>
        <taxon>Clostridiaceae</taxon>
        <taxon>Clostridium</taxon>
    </lineage>
</organism>
<proteinExistence type="inferred from homology"/>
<dbReference type="AlphaFoldDB" id="A0A084J968"/>
<evidence type="ECO:0000256" key="6">
    <source>
        <dbReference type="ARBA" id="ARBA00022989"/>
    </source>
</evidence>
<dbReference type="PANTHER" id="PTHR32024">
    <property type="entry name" value="TRK SYSTEM POTASSIUM UPTAKE PROTEIN TRKG-RELATED"/>
    <property type="match status" value="1"/>
</dbReference>
<dbReference type="GO" id="GO:0005886">
    <property type="term" value="C:plasma membrane"/>
    <property type="evidence" value="ECO:0007669"/>
    <property type="project" value="UniProtKB-SubCell"/>
</dbReference>
<comment type="caution">
    <text evidence="10">The sequence shown here is derived from an EMBL/GenBank/DDBJ whole genome shotgun (WGS) entry which is preliminary data.</text>
</comment>
<comment type="similarity">
    <text evidence="2">Belongs to the TrkH potassium transport family.</text>
</comment>
<dbReference type="GO" id="GO:0030001">
    <property type="term" value="P:metal ion transport"/>
    <property type="evidence" value="ECO:0007669"/>
    <property type="project" value="UniProtKB-ARBA"/>
</dbReference>
<keyword evidence="6 9" id="KW-1133">Transmembrane helix</keyword>
<gene>
    <name evidence="10" type="ORF">IO99_14675</name>
</gene>
<keyword evidence="8 9" id="KW-0472">Membrane</keyword>